<proteinExistence type="predicted"/>
<gene>
    <name evidence="2" type="ORF">SAMN04488053_12032</name>
</gene>
<dbReference type="GO" id="GO:0003729">
    <property type="term" value="F:mRNA binding"/>
    <property type="evidence" value="ECO:0007669"/>
    <property type="project" value="TreeGrafter"/>
</dbReference>
<dbReference type="RefSeq" id="WP_090844603.1">
    <property type="nucleotide sequence ID" value="NZ_FNIL01000020.1"/>
</dbReference>
<reference evidence="3" key="1">
    <citation type="submission" date="2016-10" db="EMBL/GenBank/DDBJ databases">
        <authorList>
            <person name="Varghese N."/>
            <person name="Submissions S."/>
        </authorList>
    </citation>
    <scope>NUCLEOTIDE SEQUENCE [LARGE SCALE GENOMIC DNA]</scope>
    <source>
        <strain evidence="3">CGMCC 1.10369</strain>
    </source>
</reference>
<dbReference type="InterPro" id="IPR012340">
    <property type="entry name" value="NA-bd_OB-fold"/>
</dbReference>
<dbReference type="PANTHER" id="PTHR10724">
    <property type="entry name" value="30S RIBOSOMAL PROTEIN S1"/>
    <property type="match status" value="1"/>
</dbReference>
<evidence type="ECO:0000313" key="2">
    <source>
        <dbReference type="EMBL" id="SDO59871.1"/>
    </source>
</evidence>
<dbReference type="PANTHER" id="PTHR10724:SF10">
    <property type="entry name" value="S1 RNA-BINDING DOMAIN-CONTAINING PROTEIN 1"/>
    <property type="match status" value="1"/>
</dbReference>
<dbReference type="Pfam" id="PF00575">
    <property type="entry name" value="S1"/>
    <property type="match status" value="1"/>
</dbReference>
<dbReference type="EMBL" id="FNIL01000020">
    <property type="protein sequence ID" value="SDO59871.1"/>
    <property type="molecule type" value="Genomic_DNA"/>
</dbReference>
<dbReference type="PROSITE" id="PS50126">
    <property type="entry name" value="S1"/>
    <property type="match status" value="1"/>
</dbReference>
<dbReference type="InterPro" id="IPR003029">
    <property type="entry name" value="S1_domain"/>
</dbReference>
<name>A0A1H0KVR6_9BACI</name>
<keyword evidence="3" id="KW-1185">Reference proteome</keyword>
<dbReference type="Proteomes" id="UP000198778">
    <property type="component" value="Unassembled WGS sequence"/>
</dbReference>
<dbReference type="InterPro" id="IPR050437">
    <property type="entry name" value="Ribos_protein_bS1-like"/>
</dbReference>
<dbReference type="OrthoDB" id="9810507at2"/>
<dbReference type="AlphaFoldDB" id="A0A1H0KVR6"/>
<dbReference type="STRING" id="745820.SAMN04488053_12032"/>
<evidence type="ECO:0000259" key="1">
    <source>
        <dbReference type="PROSITE" id="PS50126"/>
    </source>
</evidence>
<dbReference type="Gene3D" id="2.40.50.140">
    <property type="entry name" value="Nucleic acid-binding proteins"/>
    <property type="match status" value="1"/>
</dbReference>
<organism evidence="2 3">
    <name type="scientific">Alkalicoccus daliensis</name>
    <dbReference type="NCBI Taxonomy" id="745820"/>
    <lineage>
        <taxon>Bacteria</taxon>
        <taxon>Bacillati</taxon>
        <taxon>Bacillota</taxon>
        <taxon>Bacilli</taxon>
        <taxon>Bacillales</taxon>
        <taxon>Bacillaceae</taxon>
        <taxon>Alkalicoccus</taxon>
    </lineage>
</organism>
<dbReference type="SMART" id="SM00316">
    <property type="entry name" value="S1"/>
    <property type="match status" value="1"/>
</dbReference>
<accession>A0A1H0KVR6</accession>
<sequence length="121" mass="13655">MKVEAGGIYTGKVSSITKFGAFLDLPDGKRGLVHISELSDEYVKNVREIVAPGQEVKVQVLRIEEDGKIALSMRSLEEKVPSERQSAKKQPPAVFIRDIQQYLQESDRRLTSLKEQIEAKR</sequence>
<protein>
    <submittedName>
        <fullName evidence="2">S1 RNA binding domain protein</fullName>
    </submittedName>
</protein>
<feature type="domain" description="S1 motif" evidence="1">
    <location>
        <begin position="6"/>
        <end position="74"/>
    </location>
</feature>
<dbReference type="GO" id="GO:0003735">
    <property type="term" value="F:structural constituent of ribosome"/>
    <property type="evidence" value="ECO:0007669"/>
    <property type="project" value="TreeGrafter"/>
</dbReference>
<evidence type="ECO:0000313" key="3">
    <source>
        <dbReference type="Proteomes" id="UP000198778"/>
    </source>
</evidence>
<dbReference type="GO" id="GO:0006412">
    <property type="term" value="P:translation"/>
    <property type="evidence" value="ECO:0007669"/>
    <property type="project" value="TreeGrafter"/>
</dbReference>
<dbReference type="SUPFAM" id="SSF50249">
    <property type="entry name" value="Nucleic acid-binding proteins"/>
    <property type="match status" value="1"/>
</dbReference>
<dbReference type="FunFam" id="2.40.50.140:FF:000189">
    <property type="entry name" value="Polyribonucleotide nucleotidyltransferase, putative"/>
    <property type="match status" value="1"/>
</dbReference>